<feature type="compositionally biased region" description="Basic and acidic residues" evidence="1">
    <location>
        <begin position="40"/>
        <end position="49"/>
    </location>
</feature>
<dbReference type="EMBL" id="JABCRI010000010">
    <property type="protein sequence ID" value="KAF8399481.1"/>
    <property type="molecule type" value="Genomic_DNA"/>
</dbReference>
<gene>
    <name evidence="2" type="ORF">HHK36_015347</name>
</gene>
<keyword evidence="3" id="KW-1185">Reference proteome</keyword>
<dbReference type="Proteomes" id="UP000655225">
    <property type="component" value="Unassembled WGS sequence"/>
</dbReference>
<accession>A0A835DDS5</accession>
<evidence type="ECO:0000256" key="1">
    <source>
        <dbReference type="SAM" id="MobiDB-lite"/>
    </source>
</evidence>
<dbReference type="AlphaFoldDB" id="A0A835DDS5"/>
<proteinExistence type="predicted"/>
<comment type="caution">
    <text evidence="2">The sequence shown here is derived from an EMBL/GenBank/DDBJ whole genome shotgun (WGS) entry which is preliminary data.</text>
</comment>
<evidence type="ECO:0000313" key="3">
    <source>
        <dbReference type="Proteomes" id="UP000655225"/>
    </source>
</evidence>
<organism evidence="2 3">
    <name type="scientific">Tetracentron sinense</name>
    <name type="common">Spur-leaf</name>
    <dbReference type="NCBI Taxonomy" id="13715"/>
    <lineage>
        <taxon>Eukaryota</taxon>
        <taxon>Viridiplantae</taxon>
        <taxon>Streptophyta</taxon>
        <taxon>Embryophyta</taxon>
        <taxon>Tracheophyta</taxon>
        <taxon>Spermatophyta</taxon>
        <taxon>Magnoliopsida</taxon>
        <taxon>Trochodendrales</taxon>
        <taxon>Trochodendraceae</taxon>
        <taxon>Tetracentron</taxon>
    </lineage>
</organism>
<dbReference type="OMA" id="KRVQYNE"/>
<sequence>MNKSEKMHESGQGQLLQISNVQWDLQNKQWRPADCQQPAGERRQRSLYAEEHGEPLISCRQKRRKEEEKFFGSEKRHLDEGRVDKKKTADRGIDHLLILAHSAELLLESENVHCAYRNSDQSCEGSQLLQNQLANPHTTDQKHIEKQIDATQVDANVEAEKSTFLLQGSTRLSQLRRQARLKNNHSAQETNGQIIRGHVDCQTLEALVANCSSQEVKEVHEPLKHEVDHLCAAAERWAGPIEHRRKQPCLDELLQVNDGRPQPTMQCHISTQQSVLMTHALQEHRKWQRSASQLSTNEQREHPWLQPISTPQQEKFHELIKDQMGLIYVIEPQSQLQMPEVQKDQRFIARQRRLLRTFERRKQLWKKHCSAAKIQGHGHFIADEQRRQMLAAEGQWLLPMSVMQEREHRHMVARQRRAKRLKEQRRQHWKSHQPNEENHVDGGNPHLHVVSMAELNNLSLKVGCGLQVPVITRSHKELQLHEQLKVNVDVEKTFGKGRTRLTQLRCEARLRNRHLVERRHVSPLDYKSDDGTGTEQVQGEFGHQDIGVSLSRATRLSFECSFLPNINYIFKQADICGILCSEVVKCNKNLRSQELVESSSQFSFDGSDPLIVLVLYLHPSSSYFEYFVALMFTGTKQLLAPHC</sequence>
<name>A0A835DDS5_TETSI</name>
<reference evidence="2 3" key="1">
    <citation type="submission" date="2020-04" db="EMBL/GenBank/DDBJ databases">
        <title>Plant Genome Project.</title>
        <authorList>
            <person name="Zhang R.-G."/>
        </authorList>
    </citation>
    <scope>NUCLEOTIDE SEQUENCE [LARGE SCALE GENOMIC DNA]</scope>
    <source>
        <strain evidence="2">YNK0</strain>
        <tissue evidence="2">Leaf</tissue>
    </source>
</reference>
<evidence type="ECO:0000313" key="2">
    <source>
        <dbReference type="EMBL" id="KAF8399481.1"/>
    </source>
</evidence>
<dbReference type="OrthoDB" id="1877038at2759"/>
<protein>
    <submittedName>
        <fullName evidence="2">Uncharacterized protein</fullName>
    </submittedName>
</protein>
<feature type="region of interest" description="Disordered" evidence="1">
    <location>
        <begin position="29"/>
        <end position="49"/>
    </location>
</feature>